<sequence length="159" mass="18163">MHVDLDNNFGTMTTMSNLAFGKASVSSTRDQLSRQKPPPKKKRNQLGMLGSDAEVIAPPKTLMATSCFMCEIYNKGFQTDKNLQLHRQGHNFPWKLKQRSGKKVKKRVYVCPETTCVHQDPSRALGDLIGIKKHFWRKQKLWKCEVFKELCCSFGLESA</sequence>
<evidence type="ECO:0000259" key="2">
    <source>
        <dbReference type="Pfam" id="PF22996"/>
    </source>
</evidence>
<dbReference type="GO" id="GO:0005634">
    <property type="term" value="C:nucleus"/>
    <property type="evidence" value="ECO:0007669"/>
    <property type="project" value="TreeGrafter"/>
</dbReference>
<keyword evidence="4" id="KW-1185">Reference proteome</keyword>
<dbReference type="GO" id="GO:0003700">
    <property type="term" value="F:DNA-binding transcription factor activity"/>
    <property type="evidence" value="ECO:0007669"/>
    <property type="project" value="TreeGrafter"/>
</dbReference>
<evidence type="ECO:0000313" key="3">
    <source>
        <dbReference type="EMBL" id="GMH17969.1"/>
    </source>
</evidence>
<feature type="region of interest" description="Disordered" evidence="1">
    <location>
        <begin position="22"/>
        <end position="50"/>
    </location>
</feature>
<accession>A0AAD3XVE7</accession>
<proteinExistence type="predicted"/>
<comment type="caution">
    <text evidence="3">The sequence shown here is derived from an EMBL/GenBank/DDBJ whole genome shotgun (WGS) entry which is preliminary data.</text>
</comment>
<feature type="domain" description="BIRD-IDD transcription factor second C2H2 zinc finger" evidence="2">
    <location>
        <begin position="105"/>
        <end position="138"/>
    </location>
</feature>
<organism evidence="3 4">
    <name type="scientific">Nepenthes gracilis</name>
    <name type="common">Slender pitcher plant</name>
    <dbReference type="NCBI Taxonomy" id="150966"/>
    <lineage>
        <taxon>Eukaryota</taxon>
        <taxon>Viridiplantae</taxon>
        <taxon>Streptophyta</taxon>
        <taxon>Embryophyta</taxon>
        <taxon>Tracheophyta</taxon>
        <taxon>Spermatophyta</taxon>
        <taxon>Magnoliopsida</taxon>
        <taxon>eudicotyledons</taxon>
        <taxon>Gunneridae</taxon>
        <taxon>Pentapetalae</taxon>
        <taxon>Caryophyllales</taxon>
        <taxon>Nepenthaceae</taxon>
        <taxon>Nepenthes</taxon>
    </lineage>
</organism>
<dbReference type="InterPro" id="IPR031140">
    <property type="entry name" value="IDD1-16"/>
</dbReference>
<reference evidence="3" key="1">
    <citation type="submission" date="2023-05" db="EMBL/GenBank/DDBJ databases">
        <title>Nepenthes gracilis genome sequencing.</title>
        <authorList>
            <person name="Fukushima K."/>
        </authorList>
    </citation>
    <scope>NUCLEOTIDE SEQUENCE</scope>
    <source>
        <strain evidence="3">SING2019-196</strain>
    </source>
</reference>
<dbReference type="InterPro" id="IPR055186">
    <property type="entry name" value="C2H2-2nd_BIRD-IDD"/>
</dbReference>
<dbReference type="AlphaFoldDB" id="A0AAD3XVE7"/>
<dbReference type="Proteomes" id="UP001279734">
    <property type="component" value="Unassembled WGS sequence"/>
</dbReference>
<protein>
    <recommendedName>
        <fullName evidence="2">BIRD-IDD transcription factor second C2H2 zinc finger domain-containing protein</fullName>
    </recommendedName>
</protein>
<name>A0AAD3XVE7_NEPGR</name>
<dbReference type="Pfam" id="PF22996">
    <property type="entry name" value="C2H2-2nd_BIRD-IDD"/>
    <property type="match status" value="1"/>
</dbReference>
<evidence type="ECO:0000256" key="1">
    <source>
        <dbReference type="SAM" id="MobiDB-lite"/>
    </source>
</evidence>
<gene>
    <name evidence="3" type="ORF">Nepgr_019810</name>
</gene>
<dbReference type="PANTHER" id="PTHR10593">
    <property type="entry name" value="SERINE/THREONINE-PROTEIN KINASE RIO"/>
    <property type="match status" value="1"/>
</dbReference>
<dbReference type="PANTHER" id="PTHR10593:SF236">
    <property type="entry name" value="PROTEIN INDETERMINATE-DOMAIN 11"/>
    <property type="match status" value="1"/>
</dbReference>
<evidence type="ECO:0000313" key="4">
    <source>
        <dbReference type="Proteomes" id="UP001279734"/>
    </source>
</evidence>
<dbReference type="EMBL" id="BSYO01000018">
    <property type="protein sequence ID" value="GMH17969.1"/>
    <property type="molecule type" value="Genomic_DNA"/>
</dbReference>